<comment type="caution">
    <text evidence="5">The sequence shown here is derived from an EMBL/GenBank/DDBJ whole genome shotgun (WGS) entry which is preliminary data.</text>
</comment>
<dbReference type="SUPFAM" id="SSF51430">
    <property type="entry name" value="NAD(P)-linked oxidoreductase"/>
    <property type="match status" value="1"/>
</dbReference>
<dbReference type="OrthoDB" id="416253at2759"/>
<dbReference type="InterPro" id="IPR036812">
    <property type="entry name" value="NAD(P)_OxRdtase_dom_sf"/>
</dbReference>
<evidence type="ECO:0000313" key="6">
    <source>
        <dbReference type="Proteomes" id="UP000279259"/>
    </source>
</evidence>
<dbReference type="STRING" id="1890683.A0A427YF28"/>
<dbReference type="InterPro" id="IPR023210">
    <property type="entry name" value="NADP_OxRdtase_dom"/>
</dbReference>
<dbReference type="Gene3D" id="3.20.20.100">
    <property type="entry name" value="NADP-dependent oxidoreductase domain"/>
    <property type="match status" value="1"/>
</dbReference>
<reference evidence="5 6" key="1">
    <citation type="submission" date="2018-11" db="EMBL/GenBank/DDBJ databases">
        <title>Genome sequence of Saitozyma podzolica DSM 27192.</title>
        <authorList>
            <person name="Aliyu H."/>
            <person name="Gorte O."/>
            <person name="Ochsenreither K."/>
        </authorList>
    </citation>
    <scope>NUCLEOTIDE SEQUENCE [LARGE SCALE GENOMIC DNA]</scope>
    <source>
        <strain evidence="5 6">DSM 27192</strain>
    </source>
</reference>
<name>A0A427YF28_9TREE</name>
<dbReference type="Proteomes" id="UP000279259">
    <property type="component" value="Unassembled WGS sequence"/>
</dbReference>
<accession>A0A427YF28</accession>
<evidence type="ECO:0000256" key="1">
    <source>
        <dbReference type="ARBA" id="ARBA00007905"/>
    </source>
</evidence>
<protein>
    <recommendedName>
        <fullName evidence="4">NADP-dependent oxidoreductase domain-containing protein</fullName>
    </recommendedName>
</protein>
<dbReference type="AlphaFoldDB" id="A0A427YF28"/>
<dbReference type="EMBL" id="RSCD01000012">
    <property type="protein sequence ID" value="RSH89785.1"/>
    <property type="molecule type" value="Genomic_DNA"/>
</dbReference>
<comment type="similarity">
    <text evidence="1">Belongs to the aldo/keto reductase family.</text>
</comment>
<feature type="domain" description="NADP-dependent oxidoreductase" evidence="4">
    <location>
        <begin position="30"/>
        <end position="317"/>
    </location>
</feature>
<proteinExistence type="inferred from homology"/>
<evidence type="ECO:0000259" key="4">
    <source>
        <dbReference type="Pfam" id="PF00248"/>
    </source>
</evidence>
<dbReference type="PANTHER" id="PTHR43827">
    <property type="entry name" value="2,5-DIKETO-D-GLUCONIC ACID REDUCTASE"/>
    <property type="match status" value="1"/>
</dbReference>
<keyword evidence="6" id="KW-1185">Reference proteome</keyword>
<sequence>MVRTITLNDGKKIPALAWGNTQKTSHVGAEVLKAGIAHVDTAQSYYTEEQTANAIRHSGVKRADVWVTTKQSVDAFVILADSAQARTVAARKSSATRSKKPSAARSTTIGALVQEFVGFPIKTTPETLRASVHESFSRLTAKPDLLLIHHPYVPEDGKIGQFWKILEDLVEDGTLAGVSLGVCNFRPQDLEAILKVAKIKPVVNQMEFHPYVLAQVEPLLALQTKYGIVTEAFGPLTPILRHPTGGPLQPVLIQIARRLSAATGRPVDKAAVLLLWTYGKGAVAVSTTGNPENICKLGALEDLPDLTPDEVAEIDRVGKSVHFRFYAERAIGQALATVEGVQVHLEPFNTRTQRRDDIRIVGSASSGPSSQDLGITIVSLVWEASQSATLPLAATVDYSTAERTAKLVGIAAGWEAYTAPAAQQAAYPQMQLQPGTYQTVYNPATGYLEVVYRPQQAQEPHGLAG</sequence>
<dbReference type="GO" id="GO:0016616">
    <property type="term" value="F:oxidoreductase activity, acting on the CH-OH group of donors, NAD or NADP as acceptor"/>
    <property type="evidence" value="ECO:0007669"/>
    <property type="project" value="UniProtKB-ARBA"/>
</dbReference>
<dbReference type="PANTHER" id="PTHR43827:SF3">
    <property type="entry name" value="NADP-DEPENDENT OXIDOREDUCTASE DOMAIN-CONTAINING PROTEIN"/>
    <property type="match status" value="1"/>
</dbReference>
<organism evidence="5 6">
    <name type="scientific">Saitozyma podzolica</name>
    <dbReference type="NCBI Taxonomy" id="1890683"/>
    <lineage>
        <taxon>Eukaryota</taxon>
        <taxon>Fungi</taxon>
        <taxon>Dikarya</taxon>
        <taxon>Basidiomycota</taxon>
        <taxon>Agaricomycotina</taxon>
        <taxon>Tremellomycetes</taxon>
        <taxon>Tremellales</taxon>
        <taxon>Trimorphomycetaceae</taxon>
        <taxon>Saitozyma</taxon>
    </lineage>
</organism>
<evidence type="ECO:0000256" key="2">
    <source>
        <dbReference type="ARBA" id="ARBA00022857"/>
    </source>
</evidence>
<keyword evidence="3" id="KW-0560">Oxidoreductase</keyword>
<keyword evidence="2" id="KW-0521">NADP</keyword>
<dbReference type="InterPro" id="IPR020471">
    <property type="entry name" value="AKR"/>
</dbReference>
<dbReference type="Pfam" id="PF00248">
    <property type="entry name" value="Aldo_ket_red"/>
    <property type="match status" value="1"/>
</dbReference>
<evidence type="ECO:0000313" key="5">
    <source>
        <dbReference type="EMBL" id="RSH89785.1"/>
    </source>
</evidence>
<gene>
    <name evidence="5" type="ORF">EHS25_001771</name>
</gene>
<evidence type="ECO:0000256" key="3">
    <source>
        <dbReference type="ARBA" id="ARBA00023002"/>
    </source>
</evidence>